<reference evidence="1 2" key="1">
    <citation type="journal article" date="2020" name="Biotechnol. Biofuels">
        <title>New insights from the biogas microbiome by comprehensive genome-resolved metagenomics of nearly 1600 species originating from multiple anaerobic digesters.</title>
        <authorList>
            <person name="Campanaro S."/>
            <person name="Treu L."/>
            <person name="Rodriguez-R L.M."/>
            <person name="Kovalovszki A."/>
            <person name="Ziels R.M."/>
            <person name="Maus I."/>
            <person name="Zhu X."/>
            <person name="Kougias P.G."/>
            <person name="Basile A."/>
            <person name="Luo G."/>
            <person name="Schluter A."/>
            <person name="Konstantinidis K.T."/>
            <person name="Angelidaki I."/>
        </authorList>
    </citation>
    <scope>NUCLEOTIDE SEQUENCE [LARGE SCALE GENOMIC DNA]</scope>
    <source>
        <strain evidence="1">AS23ysBPME_34</strain>
    </source>
</reference>
<sequence>MSLRSIVMITQHSRQKFTEIVELAKRKGVEIPLEEEMTDPWLEDFLYPEKSKKQAEDT</sequence>
<name>A0A7X8H181_9LACT</name>
<accession>A0A7X8H181</accession>
<dbReference type="AlphaFoldDB" id="A0A7X8H181"/>
<comment type="caution">
    <text evidence="1">The sequence shown here is derived from an EMBL/GenBank/DDBJ whole genome shotgun (WGS) entry which is preliminary data.</text>
</comment>
<evidence type="ECO:0000313" key="1">
    <source>
        <dbReference type="EMBL" id="NLJ19362.1"/>
    </source>
</evidence>
<evidence type="ECO:0000313" key="2">
    <source>
        <dbReference type="Proteomes" id="UP000541058"/>
    </source>
</evidence>
<organism evidence="1 2">
    <name type="scientific">Globicatella sulfidifaciens</name>
    <dbReference type="NCBI Taxonomy" id="136093"/>
    <lineage>
        <taxon>Bacteria</taxon>
        <taxon>Bacillati</taxon>
        <taxon>Bacillota</taxon>
        <taxon>Bacilli</taxon>
        <taxon>Lactobacillales</taxon>
        <taxon>Aerococcaceae</taxon>
        <taxon>Globicatella</taxon>
    </lineage>
</organism>
<dbReference type="EMBL" id="JAAYSM010000391">
    <property type="protein sequence ID" value="NLJ19362.1"/>
    <property type="molecule type" value="Genomic_DNA"/>
</dbReference>
<gene>
    <name evidence="1" type="ORF">GX355_10950</name>
</gene>
<protein>
    <submittedName>
        <fullName evidence="1">Integrase</fullName>
    </submittedName>
</protein>
<dbReference type="Proteomes" id="UP000541058">
    <property type="component" value="Unassembled WGS sequence"/>
</dbReference>
<proteinExistence type="predicted"/>